<dbReference type="RefSeq" id="WP_042519501.1">
    <property type="nucleotide sequence ID" value="NZ_JXQI01000089.1"/>
</dbReference>
<protein>
    <submittedName>
        <fullName evidence="1">Uncharacterized protein</fullName>
    </submittedName>
</protein>
<sequence length="67" mass="7910">MIHKGLGDIRALTLIRVVLERTEDQELREQLQEYLQNNEELWDDAHMADFYTFATTLAKEWLASNQS</sequence>
<reference evidence="1 2" key="1">
    <citation type="submission" date="2015-01" db="EMBL/GenBank/DDBJ databases">
        <title>Comparative genomics of non-oral Prevotella species.</title>
        <authorList>
            <person name="Accetto T."/>
            <person name="Nograsek B."/>
            <person name="Avgustin G."/>
        </authorList>
    </citation>
    <scope>NUCLEOTIDE SEQUENCE [LARGE SCALE GENOMIC DNA]</scope>
    <source>
        <strain evidence="1 2">P5-119</strain>
    </source>
</reference>
<evidence type="ECO:0000313" key="1">
    <source>
        <dbReference type="EMBL" id="KIP61949.1"/>
    </source>
</evidence>
<gene>
    <name evidence="1" type="ORF">ST44_08505</name>
</gene>
<dbReference type="EMBL" id="JXQK01000061">
    <property type="protein sequence ID" value="KIP61949.1"/>
    <property type="molecule type" value="Genomic_DNA"/>
</dbReference>
<keyword evidence="2" id="KW-1185">Reference proteome</keyword>
<dbReference type="Proteomes" id="UP000032046">
    <property type="component" value="Unassembled WGS sequence"/>
</dbReference>
<proteinExistence type="predicted"/>
<name>A0A0D0I4Z5_9BACT</name>
<evidence type="ECO:0000313" key="2">
    <source>
        <dbReference type="Proteomes" id="UP000032046"/>
    </source>
</evidence>
<dbReference type="STRING" id="1602171.ST44_08505"/>
<comment type="caution">
    <text evidence="1">The sequence shown here is derived from an EMBL/GenBank/DDBJ whole genome shotgun (WGS) entry which is preliminary data.</text>
</comment>
<accession>A0A0D0I4Z5</accession>
<organism evidence="1 2">
    <name type="scientific">Prevotella pectinovora</name>
    <dbReference type="NCBI Taxonomy" id="1602169"/>
    <lineage>
        <taxon>Bacteria</taxon>
        <taxon>Pseudomonadati</taxon>
        <taxon>Bacteroidota</taxon>
        <taxon>Bacteroidia</taxon>
        <taxon>Bacteroidales</taxon>
        <taxon>Prevotellaceae</taxon>
        <taxon>Prevotella</taxon>
    </lineage>
</organism>
<dbReference type="AlphaFoldDB" id="A0A0D0I4Z5"/>